<comment type="caution">
    <text evidence="4">The sequence shown here is derived from an EMBL/GenBank/DDBJ whole genome shotgun (WGS) entry which is preliminary data.</text>
</comment>
<evidence type="ECO:0000256" key="3">
    <source>
        <dbReference type="HAMAP-Rule" id="MF_00187"/>
    </source>
</evidence>
<comment type="subcellular location">
    <subcellularLocation>
        <location evidence="3">Cytoplasm</location>
    </subcellularLocation>
</comment>
<dbReference type="Pfam" id="PF02634">
    <property type="entry name" value="FdhD-NarQ"/>
    <property type="match status" value="1"/>
</dbReference>
<dbReference type="PANTHER" id="PTHR30592:SF1">
    <property type="entry name" value="SULFUR CARRIER PROTEIN FDHD"/>
    <property type="match status" value="1"/>
</dbReference>
<gene>
    <name evidence="3 4" type="primary">fdhD</name>
    <name evidence="4" type="ORF">K7C98_09725</name>
</gene>
<dbReference type="EMBL" id="JAIRAU010000007">
    <property type="protein sequence ID" value="MBZ5709538.1"/>
    <property type="molecule type" value="Genomic_DNA"/>
</dbReference>
<dbReference type="Proteomes" id="UP001139031">
    <property type="component" value="Unassembled WGS sequence"/>
</dbReference>
<dbReference type="InterPro" id="IPR016193">
    <property type="entry name" value="Cytidine_deaminase-like"/>
</dbReference>
<dbReference type="PANTHER" id="PTHR30592">
    <property type="entry name" value="FORMATE DEHYDROGENASE"/>
    <property type="match status" value="1"/>
</dbReference>
<dbReference type="Gene3D" id="3.10.20.10">
    <property type="match status" value="1"/>
</dbReference>
<accession>A0ABS7TMT7</accession>
<dbReference type="NCBIfam" id="TIGR00129">
    <property type="entry name" value="fdhD_narQ"/>
    <property type="match status" value="1"/>
</dbReference>
<organism evidence="4 5">
    <name type="scientific">Nannocystis pusilla</name>
    <dbReference type="NCBI Taxonomy" id="889268"/>
    <lineage>
        <taxon>Bacteria</taxon>
        <taxon>Pseudomonadati</taxon>
        <taxon>Myxococcota</taxon>
        <taxon>Polyangia</taxon>
        <taxon>Nannocystales</taxon>
        <taxon>Nannocystaceae</taxon>
        <taxon>Nannocystis</taxon>
    </lineage>
</organism>
<name>A0ABS7TMT7_9BACT</name>
<dbReference type="HAMAP" id="MF_00187">
    <property type="entry name" value="FdhD"/>
    <property type="match status" value="1"/>
</dbReference>
<dbReference type="RefSeq" id="WP_224191316.1">
    <property type="nucleotide sequence ID" value="NZ_JAIRAU010000007.1"/>
</dbReference>
<keyword evidence="2 3" id="KW-0501">Molybdenum cofactor biosynthesis</keyword>
<dbReference type="SUPFAM" id="SSF53927">
    <property type="entry name" value="Cytidine deaminase-like"/>
    <property type="match status" value="1"/>
</dbReference>
<keyword evidence="5" id="KW-1185">Reference proteome</keyword>
<keyword evidence="1 3" id="KW-0963">Cytoplasm</keyword>
<comment type="function">
    <text evidence="3">Required for formate dehydrogenase (FDH) activity. Acts as a sulfur carrier protein that transfers sulfur from IscS to the molybdenum cofactor prior to its insertion into FDH.</text>
</comment>
<proteinExistence type="inferred from homology"/>
<feature type="binding site" evidence="3">
    <location>
        <begin position="256"/>
        <end position="261"/>
    </location>
    <ligand>
        <name>Mo-bis(molybdopterin guanine dinucleotide)</name>
        <dbReference type="ChEBI" id="CHEBI:60539"/>
    </ligand>
</feature>
<feature type="active site" description="Cysteine persulfide intermediate" evidence="3">
    <location>
        <position position="114"/>
    </location>
</feature>
<comment type="similarity">
    <text evidence="3">Belongs to the FdhD family.</text>
</comment>
<sequence length="273" mass="28839">MTADDPRIRSVSAVVHRGGQVFARHEQLAVEDPLEIRVATGDEPEPRRLAITMRTPGDDADLAAGFLYTEGLVTRREQIAGITCDVDHVRVDLAPGVRLPEAVPKRSFVMTSACGVCGRASLDNLRARPPGPLTPGRPELSAAVIPGLPGALLRAQATFASTGGIHAAGLFDVRGELRLLREDVGRHNAVDKLVGALLLAGQLPALDAVLLVSGRASFELVQKAVMAQIPILAAVGAPSSLAVELAEEAGMTLLGFVREGRFTIYSERLRIGA</sequence>
<evidence type="ECO:0000313" key="4">
    <source>
        <dbReference type="EMBL" id="MBZ5709538.1"/>
    </source>
</evidence>
<reference evidence="4" key="1">
    <citation type="submission" date="2021-08" db="EMBL/GenBank/DDBJ databases">
        <authorList>
            <person name="Stevens D.C."/>
        </authorList>
    </citation>
    <scope>NUCLEOTIDE SEQUENCE</scope>
    <source>
        <strain evidence="4">DSM 53165</strain>
    </source>
</reference>
<evidence type="ECO:0000256" key="2">
    <source>
        <dbReference type="ARBA" id="ARBA00023150"/>
    </source>
</evidence>
<evidence type="ECO:0000313" key="5">
    <source>
        <dbReference type="Proteomes" id="UP001139031"/>
    </source>
</evidence>
<evidence type="ECO:0000256" key="1">
    <source>
        <dbReference type="ARBA" id="ARBA00022490"/>
    </source>
</evidence>
<dbReference type="InterPro" id="IPR003786">
    <property type="entry name" value="FdhD"/>
</dbReference>
<protein>
    <recommendedName>
        <fullName evidence="3">Sulfur carrier protein FdhD</fullName>
    </recommendedName>
</protein>
<dbReference type="PIRSF" id="PIRSF015626">
    <property type="entry name" value="FdhD"/>
    <property type="match status" value="1"/>
</dbReference>
<dbReference type="Gene3D" id="3.40.140.10">
    <property type="entry name" value="Cytidine Deaminase, domain 2"/>
    <property type="match status" value="1"/>
</dbReference>